<evidence type="ECO:0000313" key="2">
    <source>
        <dbReference type="EMBL" id="QSY50033.1"/>
    </source>
</evidence>
<dbReference type="EMBL" id="CP071595">
    <property type="protein sequence ID" value="QSY50033.1"/>
    <property type="molecule type" value="Genomic_DNA"/>
</dbReference>
<organism evidence="2 3">
    <name type="scientific">Streptomyces griseocarneus</name>
    <dbReference type="NCBI Taxonomy" id="51201"/>
    <lineage>
        <taxon>Bacteria</taxon>
        <taxon>Bacillati</taxon>
        <taxon>Actinomycetota</taxon>
        <taxon>Actinomycetes</taxon>
        <taxon>Kitasatosporales</taxon>
        <taxon>Streptomycetaceae</taxon>
        <taxon>Streptomyces</taxon>
    </lineage>
</organism>
<protein>
    <recommendedName>
        <fullName evidence="4">Tetratricopeptide repeat protein</fullName>
    </recommendedName>
</protein>
<reference evidence="2 3" key="1">
    <citation type="submission" date="2021-03" db="EMBL/GenBank/DDBJ databases">
        <title>Streptomyces strains.</title>
        <authorList>
            <person name="Lund M.B."/>
            <person name="Toerring T."/>
        </authorList>
    </citation>
    <scope>NUCLEOTIDE SEQUENCE [LARGE SCALE GENOMIC DNA]</scope>
    <source>
        <strain evidence="2 3">KCC S-1010</strain>
    </source>
</reference>
<sequence>MLLRAEHADARAVAGSAELVRAMGLLHEGRPQEASTALDRAQEVMPPHCWHP</sequence>
<evidence type="ECO:0000313" key="3">
    <source>
        <dbReference type="Proteomes" id="UP000671836"/>
    </source>
</evidence>
<name>A0ABX7RTI2_9ACTN</name>
<evidence type="ECO:0008006" key="4">
    <source>
        <dbReference type="Google" id="ProtNLM"/>
    </source>
</evidence>
<proteinExistence type="predicted"/>
<gene>
    <name evidence="2" type="ORF">J3S04_02915</name>
</gene>
<keyword evidence="3" id="KW-1185">Reference proteome</keyword>
<dbReference type="Proteomes" id="UP000671836">
    <property type="component" value="Chromosome"/>
</dbReference>
<feature type="region of interest" description="Disordered" evidence="1">
    <location>
        <begin position="32"/>
        <end position="52"/>
    </location>
</feature>
<accession>A0ABX7RTI2</accession>
<evidence type="ECO:0000256" key="1">
    <source>
        <dbReference type="SAM" id="MobiDB-lite"/>
    </source>
</evidence>
<dbReference type="RefSeq" id="WP_207555335.1">
    <property type="nucleotide sequence ID" value="NZ_CP071595.1"/>
</dbReference>